<sequence>MQNQLGLDRTKLINLAYLLGSDYTEGVPGVGYVTGMEILNEFPGSGLEPLTQFREWWSEVQEKKRLVADPRDSKVKKKLRDLKLYPGFPNPAVAQAYLQPAVDQSDNVFSWGRPQLDMIQEYPFRVYLCVFVCVCAHIRDNVTFPEPVVHILHESFRLEQSEDGGDASACDQAGQLPAGMQVCLFHGGYFCSGMPANATILIYIHMFALRRNINRRMEV</sequence>
<keyword evidence="2" id="KW-0539">Nucleus</keyword>
<dbReference type="Gene3D" id="1.10.150.20">
    <property type="entry name" value="5' to 3' exonuclease, C-terminal subdomain"/>
    <property type="match status" value="1"/>
</dbReference>
<dbReference type="GO" id="GO:0004520">
    <property type="term" value="F:DNA endonuclease activity"/>
    <property type="evidence" value="ECO:0007669"/>
    <property type="project" value="TreeGrafter"/>
</dbReference>
<dbReference type="SUPFAM" id="SSF47807">
    <property type="entry name" value="5' to 3' exonuclease, C-terminal subdomain"/>
    <property type="match status" value="1"/>
</dbReference>
<evidence type="ECO:0000256" key="3">
    <source>
        <dbReference type="SAM" id="Phobius"/>
    </source>
</evidence>
<dbReference type="InterPro" id="IPR008918">
    <property type="entry name" value="HhH2"/>
</dbReference>
<keyword evidence="3" id="KW-0812">Transmembrane</keyword>
<accession>A0A4Z2GZD1</accession>
<dbReference type="FunFam" id="1.10.150.20:FF:000037">
    <property type="entry name" value="DNA repair protein complementing XP-G cells homolog"/>
    <property type="match status" value="1"/>
</dbReference>
<dbReference type="OrthoDB" id="31113at2759"/>
<gene>
    <name evidence="4" type="primary">ercc5_1</name>
    <name evidence="4" type="ORF">EYF80_031760</name>
</gene>
<dbReference type="PANTHER" id="PTHR16171:SF11">
    <property type="entry name" value="DNA EXCISION REPAIR PROTEIN ERCC-5"/>
    <property type="match status" value="1"/>
</dbReference>
<dbReference type="GO" id="GO:0005634">
    <property type="term" value="C:nucleus"/>
    <property type="evidence" value="ECO:0007669"/>
    <property type="project" value="UniProtKB-SubCell"/>
</dbReference>
<dbReference type="SMART" id="SM00279">
    <property type="entry name" value="HhH2"/>
    <property type="match status" value="1"/>
</dbReference>
<dbReference type="InterPro" id="IPR036279">
    <property type="entry name" value="5-3_exonuclease_C_sf"/>
</dbReference>
<organism evidence="4 5">
    <name type="scientific">Liparis tanakae</name>
    <name type="common">Tanaka's snailfish</name>
    <dbReference type="NCBI Taxonomy" id="230148"/>
    <lineage>
        <taxon>Eukaryota</taxon>
        <taxon>Metazoa</taxon>
        <taxon>Chordata</taxon>
        <taxon>Craniata</taxon>
        <taxon>Vertebrata</taxon>
        <taxon>Euteleostomi</taxon>
        <taxon>Actinopterygii</taxon>
        <taxon>Neopterygii</taxon>
        <taxon>Teleostei</taxon>
        <taxon>Neoteleostei</taxon>
        <taxon>Acanthomorphata</taxon>
        <taxon>Eupercaria</taxon>
        <taxon>Perciformes</taxon>
        <taxon>Cottioidei</taxon>
        <taxon>Cottales</taxon>
        <taxon>Liparidae</taxon>
        <taxon>Liparis</taxon>
    </lineage>
</organism>
<dbReference type="CDD" id="cd09904">
    <property type="entry name" value="H3TH_XPG"/>
    <property type="match status" value="1"/>
</dbReference>
<evidence type="ECO:0000256" key="2">
    <source>
        <dbReference type="ARBA" id="ARBA00023242"/>
    </source>
</evidence>
<dbReference type="GO" id="GO:0003697">
    <property type="term" value="F:single-stranded DNA binding"/>
    <property type="evidence" value="ECO:0007669"/>
    <property type="project" value="TreeGrafter"/>
</dbReference>
<evidence type="ECO:0000313" key="5">
    <source>
        <dbReference type="Proteomes" id="UP000314294"/>
    </source>
</evidence>
<dbReference type="EMBL" id="SRLO01000391">
    <property type="protein sequence ID" value="TNN58012.1"/>
    <property type="molecule type" value="Genomic_DNA"/>
</dbReference>
<reference evidence="4 5" key="1">
    <citation type="submission" date="2019-03" db="EMBL/GenBank/DDBJ databases">
        <title>First draft genome of Liparis tanakae, snailfish: a comprehensive survey of snailfish specific genes.</title>
        <authorList>
            <person name="Kim W."/>
            <person name="Song I."/>
            <person name="Jeong J.-H."/>
            <person name="Kim D."/>
            <person name="Kim S."/>
            <person name="Ryu S."/>
            <person name="Song J.Y."/>
            <person name="Lee S.K."/>
        </authorList>
    </citation>
    <scope>NUCLEOTIDE SEQUENCE [LARGE SCALE GENOMIC DNA]</scope>
    <source>
        <tissue evidence="4">Muscle</tissue>
    </source>
</reference>
<keyword evidence="5" id="KW-1185">Reference proteome</keyword>
<protein>
    <submittedName>
        <fullName evidence="4">DNA repair protein complementing XP-G cells</fullName>
    </submittedName>
</protein>
<keyword evidence="3" id="KW-1133">Transmembrane helix</keyword>
<comment type="subcellular location">
    <subcellularLocation>
        <location evidence="1">Nucleus</location>
    </subcellularLocation>
</comment>
<evidence type="ECO:0000256" key="1">
    <source>
        <dbReference type="ARBA" id="ARBA00004123"/>
    </source>
</evidence>
<proteinExistence type="predicted"/>
<dbReference type="PANTHER" id="PTHR16171">
    <property type="entry name" value="DNA REPAIR PROTEIN COMPLEMENTING XP-G CELLS-RELATED"/>
    <property type="match status" value="1"/>
</dbReference>
<comment type="caution">
    <text evidence="4">The sequence shown here is derived from an EMBL/GenBank/DDBJ whole genome shotgun (WGS) entry which is preliminary data.</text>
</comment>
<name>A0A4Z2GZD1_9TELE</name>
<dbReference type="AlphaFoldDB" id="A0A4Z2GZD1"/>
<evidence type="ECO:0000313" key="4">
    <source>
        <dbReference type="EMBL" id="TNN58012.1"/>
    </source>
</evidence>
<feature type="transmembrane region" description="Helical" evidence="3">
    <location>
        <begin position="187"/>
        <end position="209"/>
    </location>
</feature>
<keyword evidence="3" id="KW-0472">Membrane</keyword>
<dbReference type="Proteomes" id="UP000314294">
    <property type="component" value="Unassembled WGS sequence"/>
</dbReference>